<reference evidence="3 4" key="1">
    <citation type="journal article" date="2016" name="Nat. Commun.">
        <title>Thousands of microbial genomes shed light on interconnected biogeochemical processes in an aquifer system.</title>
        <authorList>
            <person name="Anantharaman K."/>
            <person name="Brown C.T."/>
            <person name="Hug L.A."/>
            <person name="Sharon I."/>
            <person name="Castelle C.J."/>
            <person name="Probst A.J."/>
            <person name="Thomas B.C."/>
            <person name="Singh A."/>
            <person name="Wilkins M.J."/>
            <person name="Karaoz U."/>
            <person name="Brodie E.L."/>
            <person name="Williams K.H."/>
            <person name="Hubbard S.S."/>
            <person name="Banfield J.F."/>
        </authorList>
    </citation>
    <scope>NUCLEOTIDE SEQUENCE [LARGE SCALE GENOMIC DNA]</scope>
</reference>
<evidence type="ECO:0000256" key="1">
    <source>
        <dbReference type="SAM" id="MobiDB-lite"/>
    </source>
</evidence>
<sequence length="113" mass="12284">MSKRLLVPLLTTVLTLGSVSPVLAGTVRDAGPYKILNMSVAEKLRSARGCVHAEPKVTLSPHTQTGLIPTSKFVVRRPDVTTHDAKRTTDVGHPQRFPSSNRIRAPDREPGHS</sequence>
<feature type="region of interest" description="Disordered" evidence="1">
    <location>
        <begin position="78"/>
        <end position="113"/>
    </location>
</feature>
<protein>
    <submittedName>
        <fullName evidence="3">Uncharacterized protein</fullName>
    </submittedName>
</protein>
<dbReference type="STRING" id="1802399.A3E39_02270"/>
<dbReference type="Proteomes" id="UP000176603">
    <property type="component" value="Unassembled WGS sequence"/>
</dbReference>
<proteinExistence type="predicted"/>
<feature type="compositionally biased region" description="Basic and acidic residues" evidence="1">
    <location>
        <begin position="104"/>
        <end position="113"/>
    </location>
</feature>
<dbReference type="AlphaFoldDB" id="A0A1F7UMW7"/>
<comment type="caution">
    <text evidence="3">The sequence shown here is derived from an EMBL/GenBank/DDBJ whole genome shotgun (WGS) entry which is preliminary data.</text>
</comment>
<keyword evidence="2" id="KW-0732">Signal</keyword>
<organism evidence="3 4">
    <name type="scientific">Candidatus Uhrbacteria bacterium RIFCSPHIGHO2_12_FULL_60_25</name>
    <dbReference type="NCBI Taxonomy" id="1802399"/>
    <lineage>
        <taxon>Bacteria</taxon>
        <taxon>Candidatus Uhriibacteriota</taxon>
    </lineage>
</organism>
<evidence type="ECO:0000313" key="3">
    <source>
        <dbReference type="EMBL" id="OGL79048.1"/>
    </source>
</evidence>
<feature type="signal peptide" evidence="2">
    <location>
        <begin position="1"/>
        <end position="24"/>
    </location>
</feature>
<dbReference type="EMBL" id="MGEH01000018">
    <property type="protein sequence ID" value="OGL79048.1"/>
    <property type="molecule type" value="Genomic_DNA"/>
</dbReference>
<accession>A0A1F7UMW7</accession>
<gene>
    <name evidence="3" type="ORF">A3E39_02270</name>
</gene>
<evidence type="ECO:0000313" key="4">
    <source>
        <dbReference type="Proteomes" id="UP000176603"/>
    </source>
</evidence>
<feature type="chain" id="PRO_5009533091" evidence="2">
    <location>
        <begin position="25"/>
        <end position="113"/>
    </location>
</feature>
<name>A0A1F7UMW7_9BACT</name>
<evidence type="ECO:0000256" key="2">
    <source>
        <dbReference type="SAM" id="SignalP"/>
    </source>
</evidence>
<feature type="compositionally biased region" description="Basic and acidic residues" evidence="1">
    <location>
        <begin position="78"/>
        <end position="90"/>
    </location>
</feature>